<evidence type="ECO:0000256" key="6">
    <source>
        <dbReference type="SAM" id="Phobius"/>
    </source>
</evidence>
<keyword evidence="3 6" id="KW-0812">Transmembrane</keyword>
<evidence type="ECO:0000256" key="3">
    <source>
        <dbReference type="ARBA" id="ARBA00022692"/>
    </source>
</evidence>
<dbReference type="InterPro" id="IPR050250">
    <property type="entry name" value="Macrolide_Exporter_MacB"/>
</dbReference>
<dbReference type="GO" id="GO:0022857">
    <property type="term" value="F:transmembrane transporter activity"/>
    <property type="evidence" value="ECO:0007669"/>
    <property type="project" value="TreeGrafter"/>
</dbReference>
<feature type="transmembrane region" description="Helical" evidence="6">
    <location>
        <begin position="670"/>
        <end position="694"/>
    </location>
</feature>
<dbReference type="EMBL" id="CP048222">
    <property type="protein sequence ID" value="QHT70440.1"/>
    <property type="molecule type" value="Genomic_DNA"/>
</dbReference>
<evidence type="ECO:0000256" key="5">
    <source>
        <dbReference type="ARBA" id="ARBA00023136"/>
    </source>
</evidence>
<evidence type="ECO:0000259" key="8">
    <source>
        <dbReference type="Pfam" id="PF12704"/>
    </source>
</evidence>
<feature type="transmembrane region" description="Helical" evidence="6">
    <location>
        <begin position="422"/>
        <end position="445"/>
    </location>
</feature>
<feature type="domain" description="ABC3 transporter permease C-terminal" evidence="7">
    <location>
        <begin position="290"/>
        <end position="405"/>
    </location>
</feature>
<dbReference type="RefSeq" id="WP_162446418.1">
    <property type="nucleotide sequence ID" value="NZ_CP048222.1"/>
</dbReference>
<evidence type="ECO:0000256" key="4">
    <source>
        <dbReference type="ARBA" id="ARBA00022989"/>
    </source>
</evidence>
<protein>
    <submittedName>
        <fullName evidence="9">FtsX-like permease family protein</fullName>
    </submittedName>
</protein>
<dbReference type="KEGG" id="rhoz:GXP67_29185"/>
<accession>A0A6C0GSK2</accession>
<name>A0A6C0GSK2_9BACT</name>
<evidence type="ECO:0000256" key="1">
    <source>
        <dbReference type="ARBA" id="ARBA00004651"/>
    </source>
</evidence>
<dbReference type="GO" id="GO:0005886">
    <property type="term" value="C:plasma membrane"/>
    <property type="evidence" value="ECO:0007669"/>
    <property type="project" value="UniProtKB-SubCell"/>
</dbReference>
<feature type="transmembrane region" description="Helical" evidence="6">
    <location>
        <begin position="762"/>
        <end position="781"/>
    </location>
</feature>
<feature type="transmembrane region" description="Helical" evidence="6">
    <location>
        <begin position="284"/>
        <end position="306"/>
    </location>
</feature>
<dbReference type="AlphaFoldDB" id="A0A6C0GSK2"/>
<feature type="domain" description="MacB-like periplasmic core" evidence="8">
    <location>
        <begin position="20"/>
        <end position="238"/>
    </location>
</feature>
<dbReference type="Pfam" id="PF02687">
    <property type="entry name" value="FtsX"/>
    <property type="match status" value="2"/>
</dbReference>
<keyword evidence="5 6" id="KW-0472">Membrane</keyword>
<dbReference type="InterPro" id="IPR003838">
    <property type="entry name" value="ABC3_permease_C"/>
</dbReference>
<keyword evidence="2" id="KW-1003">Cell membrane</keyword>
<dbReference type="PANTHER" id="PTHR30572:SF18">
    <property type="entry name" value="ABC-TYPE MACROLIDE FAMILY EXPORT SYSTEM PERMEASE COMPONENT 2"/>
    <property type="match status" value="1"/>
</dbReference>
<evidence type="ECO:0000313" key="9">
    <source>
        <dbReference type="EMBL" id="QHT70440.1"/>
    </source>
</evidence>
<feature type="transmembrane region" description="Helical" evidence="6">
    <location>
        <begin position="376"/>
        <end position="401"/>
    </location>
</feature>
<keyword evidence="10" id="KW-1185">Reference proteome</keyword>
<reference evidence="9 10" key="1">
    <citation type="submission" date="2020-01" db="EMBL/GenBank/DDBJ databases">
        <authorList>
            <person name="Kim M.K."/>
        </authorList>
    </citation>
    <scope>NUCLEOTIDE SEQUENCE [LARGE SCALE GENOMIC DNA]</scope>
    <source>
        <strain evidence="9 10">172606-1</strain>
    </source>
</reference>
<feature type="domain" description="ABC3 transporter permease C-terminal" evidence="7">
    <location>
        <begin position="675"/>
        <end position="788"/>
    </location>
</feature>
<feature type="transmembrane region" description="Helical" evidence="6">
    <location>
        <begin position="21"/>
        <end position="41"/>
    </location>
</feature>
<evidence type="ECO:0000259" key="7">
    <source>
        <dbReference type="Pfam" id="PF02687"/>
    </source>
</evidence>
<dbReference type="PANTHER" id="PTHR30572">
    <property type="entry name" value="MEMBRANE COMPONENT OF TRANSPORTER-RELATED"/>
    <property type="match status" value="1"/>
</dbReference>
<comment type="subcellular location">
    <subcellularLocation>
        <location evidence="1">Cell membrane</location>
        <topology evidence="1">Multi-pass membrane protein</topology>
    </subcellularLocation>
</comment>
<proteinExistence type="predicted"/>
<dbReference type="Pfam" id="PF12704">
    <property type="entry name" value="MacB_PCD"/>
    <property type="match status" value="2"/>
</dbReference>
<organism evidence="9 10">
    <name type="scientific">Rhodocytophaga rosea</name>
    <dbReference type="NCBI Taxonomy" id="2704465"/>
    <lineage>
        <taxon>Bacteria</taxon>
        <taxon>Pseudomonadati</taxon>
        <taxon>Bacteroidota</taxon>
        <taxon>Cytophagia</taxon>
        <taxon>Cytophagales</taxon>
        <taxon>Rhodocytophagaceae</taxon>
        <taxon>Rhodocytophaga</taxon>
    </lineage>
</organism>
<evidence type="ECO:0000256" key="2">
    <source>
        <dbReference type="ARBA" id="ARBA00022475"/>
    </source>
</evidence>
<feature type="domain" description="MacB-like periplasmic core" evidence="8">
    <location>
        <begin position="434"/>
        <end position="629"/>
    </location>
</feature>
<feature type="transmembrane region" description="Helical" evidence="6">
    <location>
        <begin position="724"/>
        <end position="742"/>
    </location>
</feature>
<feature type="transmembrane region" description="Helical" evidence="6">
    <location>
        <begin position="331"/>
        <end position="356"/>
    </location>
</feature>
<dbReference type="InterPro" id="IPR025857">
    <property type="entry name" value="MacB_PCD"/>
</dbReference>
<dbReference type="PROSITE" id="PS51257">
    <property type="entry name" value="PROKAR_LIPOPROTEIN"/>
    <property type="match status" value="1"/>
</dbReference>
<evidence type="ECO:0000313" key="10">
    <source>
        <dbReference type="Proteomes" id="UP000480178"/>
    </source>
</evidence>
<sequence>MLKNYITVAIRNLLKYKVYSFINIFGLAVGIACCLFIFLFIQNELNYDKFHADGKRIYRLIRSSDENGERKGTPATSGPYAPSLQTDFPSDIEETMRVDPDGGGVLITIDNQSFMEKQCMFVDSNFFQFFSFPLEIGDPKTVLNAPNSMVLSRAAAKKYFGNANPIGKVLTMDGEDQFKVTGIMGPLPGNSHFAPDMLVPISLFKNQEWFNEWWNNSMSTYVRLSPKVTEKQFEAKLPAFMDKYMGEEFKKFGMKVALTLQPLESIYFDNETQYDHASHGDKKVVYIFTAIALFILMIACINFMNLSTARSMGRAKEVGLRKVMGAYKSHLVSQFLSESIVLSFISLILALGFVWLLKPAFDTFLEKELTIPYGTFFIILILLGISVLVGLLAGSYPAFFLSSFQPIKVLKGRFKANPQSAWLRKGLVVVQFSISIILIIGTFIITSQMEFTQQKKLGYDKEHVVLVRITNSDIRTNKDRFKTILEGESDILSISAMSGEPGGFHDRFIVDIPGKTEEKWQFRTVFTDFDYAKTLGMKIVAGRDFSRDFGTDTTQAAIINETAVKKLGWTNEEALGKDITITLRESGPRKIVGIVQDFHISSLKDKIDPMVIAVAKDNRVLALKIKSGNPQQTLQKIEKAWLTVAPQYPFEYTFLDQVYDNLYKSEQKQMAVFTVFAFIAICIACLGLFGLAAFTAEQRTKEISVRKVLGADVSSIVLLLSKDFVKLVVIALVIASPVAWYAMNKWLEDFEYSIGIKPDTFIIAGICAITIALVTVSYHAIKTAYTNPVKTLRNE</sequence>
<gene>
    <name evidence="9" type="ORF">GXP67_29185</name>
</gene>
<dbReference type="Proteomes" id="UP000480178">
    <property type="component" value="Chromosome"/>
</dbReference>
<keyword evidence="4 6" id="KW-1133">Transmembrane helix</keyword>